<feature type="domain" description="C2H2-type" evidence="13">
    <location>
        <begin position="142"/>
        <end position="169"/>
    </location>
</feature>
<dbReference type="PANTHER" id="PTHR45925:SF4">
    <property type="entry name" value="ZINC FINGER PROTEIN 217"/>
    <property type="match status" value="1"/>
</dbReference>
<dbReference type="SUPFAM" id="SSF57667">
    <property type="entry name" value="beta-beta-alpha zinc fingers"/>
    <property type="match status" value="3"/>
</dbReference>
<feature type="region of interest" description="Disordered" evidence="12">
    <location>
        <begin position="815"/>
        <end position="837"/>
    </location>
</feature>
<organism evidence="14 15">
    <name type="scientific">Periophthalmus magnuspinnatus</name>
    <dbReference type="NCBI Taxonomy" id="409849"/>
    <lineage>
        <taxon>Eukaryota</taxon>
        <taxon>Metazoa</taxon>
        <taxon>Chordata</taxon>
        <taxon>Craniata</taxon>
        <taxon>Vertebrata</taxon>
        <taxon>Euteleostomi</taxon>
        <taxon>Actinopterygii</taxon>
        <taxon>Neopterygii</taxon>
        <taxon>Teleostei</taxon>
        <taxon>Neoteleostei</taxon>
        <taxon>Acanthomorphata</taxon>
        <taxon>Gobiaria</taxon>
        <taxon>Gobiiformes</taxon>
        <taxon>Gobioidei</taxon>
        <taxon>Gobiidae</taxon>
        <taxon>Oxudercinae</taxon>
        <taxon>Periophthalmus</taxon>
    </lineage>
</organism>
<feature type="region of interest" description="Disordered" evidence="12">
    <location>
        <begin position="505"/>
        <end position="533"/>
    </location>
</feature>
<evidence type="ECO:0000256" key="7">
    <source>
        <dbReference type="ARBA" id="ARBA00023015"/>
    </source>
</evidence>
<keyword evidence="3" id="KW-0479">Metal-binding</keyword>
<dbReference type="InterPro" id="IPR013087">
    <property type="entry name" value="Znf_C2H2_type"/>
</dbReference>
<dbReference type="PROSITE" id="PS00028">
    <property type="entry name" value="ZINC_FINGER_C2H2_1"/>
    <property type="match status" value="4"/>
</dbReference>
<keyword evidence="10" id="KW-0539">Nucleus</keyword>
<proteinExistence type="inferred from homology"/>
<dbReference type="AlphaFoldDB" id="A0A3B4B6Q0"/>
<feature type="domain" description="C2H2-type" evidence="13">
    <location>
        <begin position="443"/>
        <end position="470"/>
    </location>
</feature>
<dbReference type="GO" id="GO:0005634">
    <property type="term" value="C:nucleus"/>
    <property type="evidence" value="ECO:0007669"/>
    <property type="project" value="UniProtKB-SubCell"/>
</dbReference>
<dbReference type="GO" id="GO:0000978">
    <property type="term" value="F:RNA polymerase II cis-regulatory region sequence-specific DNA binding"/>
    <property type="evidence" value="ECO:0007669"/>
    <property type="project" value="TreeGrafter"/>
</dbReference>
<comment type="subcellular location">
    <subcellularLocation>
        <location evidence="1">Nucleus</location>
    </subcellularLocation>
</comment>
<dbReference type="Ensembl" id="ENSPMGT00000025813.1">
    <property type="protein sequence ID" value="ENSPMGP00000024226.1"/>
    <property type="gene ID" value="ENSPMGG00000019588.1"/>
</dbReference>
<evidence type="ECO:0000256" key="3">
    <source>
        <dbReference type="ARBA" id="ARBA00022723"/>
    </source>
</evidence>
<feature type="compositionally biased region" description="Polar residues" evidence="12">
    <location>
        <begin position="729"/>
        <end position="739"/>
    </location>
</feature>
<feature type="compositionally biased region" description="Low complexity" evidence="12">
    <location>
        <begin position="706"/>
        <end position="717"/>
    </location>
</feature>
<sequence>MPTHSLLQFVESPDGLAQDILISNSANTPGPGSSMTPHSSCLEKAMLTKVNQLIPCMFCDQTFTHQDELGPHVLAQHPTTFPEPTVLRVEAEFRIPGERNRPKPILPIEKEDFYSCIVCGQISQDALELENHMRKHKDYFYYCCNICGRRFREPWFLKTHMKMHTKSGSKTKALQELQDTPTTINGIVQDVSQPVATVYKMCMVCGFFFPDHDSLAEHSKVHNRDGELRDKNAENWTKEDEIQKETFIQSLKLQPFQENTTQQPVRTSKWIAQLDPFITYQAWQLATKGKIAVGPNHVKDIGQEASTDNEECASDKEELNNILAEGHTVDKANKDGRPAPPPVIMAPPQPQRRSLIQKDKSKERPTTCEECHKTFRTYHQLVLHSRIHKRERPGEESPIAGLEGRLSRPGALEQQDEEEGLEEAPLTEILGSGEKDGLNFSLLRLDYCGKSFRSSYYLTVHLRTHTGEKPFKCAYCDYAAAQKTSLKYHLDRRHKDKPYIEVPIRPASAASSSSLPSPSDLKLEPDSENSSSPTKLWIHNTKMYQNEAKFDPSLVVDSRPSKQLNQSNGEFAKLITKCADDLPMPVNLKLEKREIKHENYDDAPLNLSLKVSLSISTEPIKASMPSACSQCAFKTIYPEVLIIHKKLVHKDKSDNTRRLAISREKRHTGCPPALDGKDVAPLPMIFRSHPRRTKSPTPLPSKPQENPTTNKTTLTPKRSPLRESDGQKLKTQNEQQANSHESRFTEVMRKNTGGAKYLLDMQTPPDRIGIGERSYPVRNGVLWPTDTSRICLSSRFGNLPRMDLGEPSTKRLKFNSVTQSREEDAGSEKGSFKNVSEMSNRSLVAGRGSIPGAHSSGQDALGTVKSSSVALGGALDSEWGTMNLLRTCTLNDLASLYHTSPGNPPRTGETVLYQHLPTLPNLPRRESTGPFPNQRYGNMDKSA</sequence>
<evidence type="ECO:0000256" key="5">
    <source>
        <dbReference type="ARBA" id="ARBA00022771"/>
    </source>
</evidence>
<evidence type="ECO:0000256" key="1">
    <source>
        <dbReference type="ARBA" id="ARBA00004123"/>
    </source>
</evidence>
<evidence type="ECO:0000256" key="10">
    <source>
        <dbReference type="ARBA" id="ARBA00023242"/>
    </source>
</evidence>
<feature type="region of interest" description="Disordered" evidence="12">
    <location>
        <begin position="326"/>
        <end position="367"/>
    </location>
</feature>
<dbReference type="InterPro" id="IPR036236">
    <property type="entry name" value="Znf_C2H2_sf"/>
</dbReference>
<protein>
    <recommendedName>
        <fullName evidence="13">C2H2-type domain-containing protein</fullName>
    </recommendedName>
</protein>
<dbReference type="Proteomes" id="UP000261520">
    <property type="component" value="Unplaced"/>
</dbReference>
<dbReference type="FunFam" id="3.30.160.60:FF:001450">
    <property type="entry name" value="zinc finger protein 774"/>
    <property type="match status" value="1"/>
</dbReference>
<keyword evidence="4" id="KW-0677">Repeat</keyword>
<dbReference type="GO" id="GO:0008270">
    <property type="term" value="F:zinc ion binding"/>
    <property type="evidence" value="ECO:0007669"/>
    <property type="project" value="UniProtKB-KW"/>
</dbReference>
<name>A0A3B4B6Q0_9GOBI</name>
<evidence type="ECO:0000256" key="6">
    <source>
        <dbReference type="ARBA" id="ARBA00022833"/>
    </source>
</evidence>
<feature type="compositionally biased region" description="Pro residues" evidence="12">
    <location>
        <begin position="338"/>
        <end position="350"/>
    </location>
</feature>
<dbReference type="GO" id="GO:0000981">
    <property type="term" value="F:DNA-binding transcription factor activity, RNA polymerase II-specific"/>
    <property type="evidence" value="ECO:0007669"/>
    <property type="project" value="TreeGrafter"/>
</dbReference>
<dbReference type="PANTHER" id="PTHR45925">
    <property type="entry name" value="ZINC FINGER PROTEIN"/>
    <property type="match status" value="1"/>
</dbReference>
<feature type="compositionally biased region" description="Basic and acidic residues" evidence="12">
    <location>
        <begin position="327"/>
        <end position="337"/>
    </location>
</feature>
<dbReference type="STRING" id="409849.ENSPMGP00000024226"/>
<feature type="domain" description="C2H2-type" evidence="13">
    <location>
        <begin position="200"/>
        <end position="227"/>
    </location>
</feature>
<evidence type="ECO:0000256" key="12">
    <source>
        <dbReference type="SAM" id="MobiDB-lite"/>
    </source>
</evidence>
<feature type="region of interest" description="Disordered" evidence="12">
    <location>
        <begin position="388"/>
        <end position="427"/>
    </location>
</feature>
<feature type="compositionally biased region" description="Low complexity" evidence="12">
    <location>
        <begin position="506"/>
        <end position="519"/>
    </location>
</feature>
<comment type="similarity">
    <text evidence="2">Belongs to the krueppel C2H2-type zinc-finger protein family.</text>
</comment>
<reference evidence="14" key="1">
    <citation type="submission" date="2025-08" db="UniProtKB">
        <authorList>
            <consortium name="Ensembl"/>
        </authorList>
    </citation>
    <scope>IDENTIFICATION</scope>
</reference>
<reference evidence="14" key="2">
    <citation type="submission" date="2025-09" db="UniProtKB">
        <authorList>
            <consortium name="Ensembl"/>
        </authorList>
    </citation>
    <scope>IDENTIFICATION</scope>
</reference>
<dbReference type="SMART" id="SM00355">
    <property type="entry name" value="ZnF_C2H2"/>
    <property type="match status" value="8"/>
</dbReference>
<feature type="region of interest" description="Disordered" evidence="12">
    <location>
        <begin position="919"/>
        <end position="943"/>
    </location>
</feature>
<evidence type="ECO:0000259" key="13">
    <source>
        <dbReference type="PROSITE" id="PS50157"/>
    </source>
</evidence>
<dbReference type="Gene3D" id="3.30.160.60">
    <property type="entry name" value="Classic Zinc Finger"/>
    <property type="match status" value="4"/>
</dbReference>
<keyword evidence="8" id="KW-0238">DNA-binding</keyword>
<dbReference type="FunFam" id="3.30.160.60:FF:000075">
    <property type="entry name" value="Putative zinc finger protein 536"/>
    <property type="match status" value="1"/>
</dbReference>
<keyword evidence="9" id="KW-0804">Transcription</keyword>
<keyword evidence="5 11" id="KW-0863">Zinc-finger</keyword>
<keyword evidence="6" id="KW-0862">Zinc</keyword>
<feature type="compositionally biased region" description="Basic and acidic residues" evidence="12">
    <location>
        <begin position="356"/>
        <end position="367"/>
    </location>
</feature>
<evidence type="ECO:0000256" key="9">
    <source>
        <dbReference type="ARBA" id="ARBA00023163"/>
    </source>
</evidence>
<feature type="domain" description="C2H2-type" evidence="13">
    <location>
        <begin position="471"/>
        <end position="498"/>
    </location>
</feature>
<feature type="compositionally biased region" description="Basic and acidic residues" evidence="12">
    <location>
        <begin position="820"/>
        <end position="831"/>
    </location>
</feature>
<feature type="region of interest" description="Disordered" evidence="12">
    <location>
        <begin position="688"/>
        <end position="746"/>
    </location>
</feature>
<keyword evidence="15" id="KW-1185">Reference proteome</keyword>
<evidence type="ECO:0000313" key="14">
    <source>
        <dbReference type="Ensembl" id="ENSPMGP00000024226.1"/>
    </source>
</evidence>
<feature type="region of interest" description="Disordered" evidence="12">
    <location>
        <begin position="662"/>
        <end position="681"/>
    </location>
</feature>
<evidence type="ECO:0000256" key="8">
    <source>
        <dbReference type="ARBA" id="ARBA00023125"/>
    </source>
</evidence>
<evidence type="ECO:0000256" key="4">
    <source>
        <dbReference type="ARBA" id="ARBA00022737"/>
    </source>
</evidence>
<dbReference type="InterPro" id="IPR051967">
    <property type="entry name" value="Krueppel_C2H2-ZF"/>
</dbReference>
<accession>A0A3B4B6Q0</accession>
<evidence type="ECO:0000313" key="15">
    <source>
        <dbReference type="Proteomes" id="UP000261520"/>
    </source>
</evidence>
<feature type="domain" description="C2H2-type" evidence="13">
    <location>
        <begin position="366"/>
        <end position="393"/>
    </location>
</feature>
<dbReference type="Pfam" id="PF00096">
    <property type="entry name" value="zf-C2H2"/>
    <property type="match status" value="3"/>
</dbReference>
<keyword evidence="7" id="KW-0805">Transcription regulation</keyword>
<evidence type="ECO:0000256" key="11">
    <source>
        <dbReference type="PROSITE-ProRule" id="PRU00042"/>
    </source>
</evidence>
<evidence type="ECO:0000256" key="2">
    <source>
        <dbReference type="ARBA" id="ARBA00006991"/>
    </source>
</evidence>
<dbReference type="PROSITE" id="PS50157">
    <property type="entry name" value="ZINC_FINGER_C2H2_2"/>
    <property type="match status" value="5"/>
</dbReference>